<name>A0A4Y2CAR0_ARAVE</name>
<dbReference type="EMBL" id="BGPR01000170">
    <property type="protein sequence ID" value="GBM01501.1"/>
    <property type="molecule type" value="Genomic_DNA"/>
</dbReference>
<comment type="caution">
    <text evidence="2">The sequence shown here is derived from an EMBL/GenBank/DDBJ whole genome shotgun (WGS) entry which is preliminary data.</text>
</comment>
<keyword evidence="1" id="KW-0472">Membrane</keyword>
<evidence type="ECO:0000313" key="2">
    <source>
        <dbReference type="EMBL" id="GBM01501.1"/>
    </source>
</evidence>
<evidence type="ECO:0000313" key="3">
    <source>
        <dbReference type="Proteomes" id="UP000499080"/>
    </source>
</evidence>
<gene>
    <name evidence="2" type="ORF">AVEN_209311_1</name>
</gene>
<keyword evidence="1" id="KW-1133">Transmembrane helix</keyword>
<sequence length="94" mass="10365">MENDALFTKIPENMKPKKQGKQHLHNLTTQTDSKSLIITVTALSVPLGVYLFINSHCGQNSKEIRRRSNTLQSHLLFSAPLGGVIPFSTGCDVT</sequence>
<protein>
    <submittedName>
        <fullName evidence="2">Uncharacterized protein</fullName>
    </submittedName>
</protein>
<dbReference type="AlphaFoldDB" id="A0A4Y2CAR0"/>
<dbReference type="Proteomes" id="UP000499080">
    <property type="component" value="Unassembled WGS sequence"/>
</dbReference>
<keyword evidence="1" id="KW-0812">Transmembrane</keyword>
<evidence type="ECO:0000256" key="1">
    <source>
        <dbReference type="SAM" id="Phobius"/>
    </source>
</evidence>
<feature type="transmembrane region" description="Helical" evidence="1">
    <location>
        <begin position="36"/>
        <end position="57"/>
    </location>
</feature>
<reference evidence="2 3" key="1">
    <citation type="journal article" date="2019" name="Sci. Rep.">
        <title>Orb-weaving spider Araneus ventricosus genome elucidates the spidroin gene catalogue.</title>
        <authorList>
            <person name="Kono N."/>
            <person name="Nakamura H."/>
            <person name="Ohtoshi R."/>
            <person name="Moran D.A.P."/>
            <person name="Shinohara A."/>
            <person name="Yoshida Y."/>
            <person name="Fujiwara M."/>
            <person name="Mori M."/>
            <person name="Tomita M."/>
            <person name="Arakawa K."/>
        </authorList>
    </citation>
    <scope>NUCLEOTIDE SEQUENCE [LARGE SCALE GENOMIC DNA]</scope>
</reference>
<organism evidence="2 3">
    <name type="scientific">Araneus ventricosus</name>
    <name type="common">Orbweaver spider</name>
    <name type="synonym">Epeira ventricosa</name>
    <dbReference type="NCBI Taxonomy" id="182803"/>
    <lineage>
        <taxon>Eukaryota</taxon>
        <taxon>Metazoa</taxon>
        <taxon>Ecdysozoa</taxon>
        <taxon>Arthropoda</taxon>
        <taxon>Chelicerata</taxon>
        <taxon>Arachnida</taxon>
        <taxon>Araneae</taxon>
        <taxon>Araneomorphae</taxon>
        <taxon>Entelegynae</taxon>
        <taxon>Araneoidea</taxon>
        <taxon>Araneidae</taxon>
        <taxon>Araneus</taxon>
    </lineage>
</organism>
<accession>A0A4Y2CAR0</accession>
<proteinExistence type="predicted"/>
<keyword evidence="3" id="KW-1185">Reference proteome</keyword>